<keyword evidence="2" id="KW-1185">Reference proteome</keyword>
<gene>
    <name evidence="1" type="ORF">ACFQ4B_22375</name>
</gene>
<dbReference type="EMBL" id="JBHTLU010000031">
    <property type="protein sequence ID" value="MFD1222866.1"/>
    <property type="molecule type" value="Genomic_DNA"/>
</dbReference>
<organism evidence="1 2">
    <name type="scientific">Paenibacillus vulneris</name>
    <dbReference type="NCBI Taxonomy" id="1133364"/>
    <lineage>
        <taxon>Bacteria</taxon>
        <taxon>Bacillati</taxon>
        <taxon>Bacillota</taxon>
        <taxon>Bacilli</taxon>
        <taxon>Bacillales</taxon>
        <taxon>Paenibacillaceae</taxon>
        <taxon>Paenibacillus</taxon>
    </lineage>
</organism>
<name>A0ABW3USL0_9BACL</name>
<evidence type="ECO:0008006" key="3">
    <source>
        <dbReference type="Google" id="ProtNLM"/>
    </source>
</evidence>
<dbReference type="Proteomes" id="UP001597180">
    <property type="component" value="Unassembled WGS sequence"/>
</dbReference>
<proteinExistence type="predicted"/>
<comment type="caution">
    <text evidence="1">The sequence shown here is derived from an EMBL/GenBank/DDBJ whole genome shotgun (WGS) entry which is preliminary data.</text>
</comment>
<dbReference type="RefSeq" id="WP_192704697.1">
    <property type="nucleotide sequence ID" value="NZ_BAABJG010000015.1"/>
</dbReference>
<reference evidence="2" key="1">
    <citation type="journal article" date="2019" name="Int. J. Syst. Evol. Microbiol.">
        <title>The Global Catalogue of Microorganisms (GCM) 10K type strain sequencing project: providing services to taxonomists for standard genome sequencing and annotation.</title>
        <authorList>
            <consortium name="The Broad Institute Genomics Platform"/>
            <consortium name="The Broad Institute Genome Sequencing Center for Infectious Disease"/>
            <person name="Wu L."/>
            <person name="Ma J."/>
        </authorList>
    </citation>
    <scope>NUCLEOTIDE SEQUENCE [LARGE SCALE GENOMIC DNA]</scope>
    <source>
        <strain evidence="2">CCUG 53270</strain>
    </source>
</reference>
<sequence length="77" mass="8406">MSLTPLQQSILLTLTTEWQTPAQIAGQLTEAADLSDVNHSLKDLIREGLVQANPVVLGLYRLSTLGTQKTKDMGENQ</sequence>
<evidence type="ECO:0000313" key="2">
    <source>
        <dbReference type="Proteomes" id="UP001597180"/>
    </source>
</evidence>
<protein>
    <recommendedName>
        <fullName evidence="3">MarR family transcriptional regulator</fullName>
    </recommendedName>
</protein>
<evidence type="ECO:0000313" key="1">
    <source>
        <dbReference type="EMBL" id="MFD1222866.1"/>
    </source>
</evidence>
<accession>A0ABW3USL0</accession>